<dbReference type="InterPro" id="IPR007739">
    <property type="entry name" value="RgpF"/>
</dbReference>
<sequence>MKLRRYLDAIQRSVQRHGGGLPGLWSVVRRALKIARVMGIGGLLRRVRTSGATHHVGTPPVCDTPLPAPVPLERISLKVGVMAHVFYPDLIEELALSLEQMPVPYRLMVSVVDDVAAEQVRARFGQLPLLIDLQIAKVANRGRDIAPLILAFEASIRELDVVGHVHTKKSLYTGSTQEQWRRYLLASLFGDRDRLAWLFGVLQAAPDLGLVYPETHASLPPWAHTWLSNASIGRTLSARLGLGWDGTGYFDYPAGSMFWARVDALRPLFELRLSWDEFPAEQGQIDGTLQHAIERLFALIARDRGYRIGVLPADGSRHMATEGERNAGAAFRYPLAEQLRMAVIEARAVTLDVFDTMVLRPFTTPNGARQLLALRAERISGLTAFAEIREDAEIAERQRLGRDPELAEIYQQVRRVGHLDGAMAQRLLALEVQTEQELLRPRQGLLEALPVLAGKRLIALSDMYLPATVLRSILPPEVEAVTDTWWISCETGQRKDADASWARWAEQLATAPDHWLHVGDNEHSDIQLPQRAGLINPVHVLRPVALFDMVPALRTLRHRSTAQAPWPEQLWRGLLANRLTYLADTAPNRVYPTPQLAADDAGYCVLGPILLDFLLTTAATARRRDIGSILLLAREGYLLEQAWTLLARVHPGMRALRTEYFLASRRSTALPALAADADLSAVLAGSFNGNMRQLLVARLGTQAMDVIAQVGSTLLERDVFLPEMADTVSLWLQPALPALLELAEQSRQIWQARLSEATGGEPAMVVDLGYAGTIQRNLIRLSGEPIGGQYFALRETAKQLDGLGWAEARYFDGRQDPSGSSLILQHDLLLEALLSAPHGQFNGYFRDKNGIVHGEFGEQTLGERGLEALAAVQAGALAFITDVCSAVDTDVASITLDKRSVLEPLRLLAEGSWQAGAWLQDLATEDDFSGRGSVAVSRPY</sequence>
<dbReference type="Pfam" id="PF05045">
    <property type="entry name" value="RgpF"/>
    <property type="match status" value="1"/>
</dbReference>
<gene>
    <name evidence="1" type="ORF">Q0031_11570</name>
</gene>
<organism evidence="1 2">
    <name type="scientific">Stenotrophomonas geniculata</name>
    <dbReference type="NCBI Taxonomy" id="86188"/>
    <lineage>
        <taxon>Bacteria</taxon>
        <taxon>Pseudomonadati</taxon>
        <taxon>Pseudomonadota</taxon>
        <taxon>Gammaproteobacteria</taxon>
        <taxon>Lysobacterales</taxon>
        <taxon>Lysobacteraceae</taxon>
        <taxon>Stenotrophomonas</taxon>
    </lineage>
</organism>
<accession>A0AAP5F114</accession>
<reference evidence="1" key="1">
    <citation type="submission" date="2023-07" db="EMBL/GenBank/DDBJ databases">
        <authorList>
            <person name="Shahid S."/>
            <person name="Akbar M.Y."/>
            <person name="Ajmal W."/>
            <person name="Ansari A."/>
            <person name="Ghazanfar S."/>
        </authorList>
    </citation>
    <scope>NUCLEOTIDE SEQUENCE</scope>
    <source>
        <strain evidence="1">NIGAB</strain>
    </source>
</reference>
<dbReference type="InterPro" id="IPR036412">
    <property type="entry name" value="HAD-like_sf"/>
</dbReference>
<dbReference type="Gene3D" id="3.40.50.1000">
    <property type="entry name" value="HAD superfamily/HAD-like"/>
    <property type="match status" value="1"/>
</dbReference>
<dbReference type="RefSeq" id="WP_157806001.1">
    <property type="nucleotide sequence ID" value="NZ_JAUZEA010000005.1"/>
</dbReference>
<dbReference type="Gene3D" id="1.10.150.400">
    <property type="match status" value="1"/>
</dbReference>
<evidence type="ECO:0000313" key="1">
    <source>
        <dbReference type="EMBL" id="MDQ7952423.1"/>
    </source>
</evidence>
<dbReference type="InterPro" id="IPR023214">
    <property type="entry name" value="HAD_sf"/>
</dbReference>
<name>A0AAP5F114_9GAMM</name>
<dbReference type="SUPFAM" id="SSF56784">
    <property type="entry name" value="HAD-like"/>
    <property type="match status" value="1"/>
</dbReference>
<dbReference type="AlphaFoldDB" id="A0AAP5F114"/>
<dbReference type="EMBL" id="JAVIAC010000005">
    <property type="protein sequence ID" value="MDQ7952423.1"/>
    <property type="molecule type" value="Genomic_DNA"/>
</dbReference>
<comment type="caution">
    <text evidence="1">The sequence shown here is derived from an EMBL/GenBank/DDBJ whole genome shotgun (WGS) entry which is preliminary data.</text>
</comment>
<proteinExistence type="predicted"/>
<evidence type="ECO:0000313" key="2">
    <source>
        <dbReference type="Proteomes" id="UP001240529"/>
    </source>
</evidence>
<protein>
    <submittedName>
        <fullName evidence="1">Rhamnan synthesis F family protein</fullName>
    </submittedName>
</protein>
<dbReference type="Proteomes" id="UP001240529">
    <property type="component" value="Unassembled WGS sequence"/>
</dbReference>